<evidence type="ECO:0000256" key="3">
    <source>
        <dbReference type="ARBA" id="ARBA00022989"/>
    </source>
</evidence>
<protein>
    <recommendedName>
        <fullName evidence="6">Amino acid transporter transmembrane domain-containing protein</fullName>
    </recommendedName>
</protein>
<comment type="subcellular location">
    <subcellularLocation>
        <location evidence="1">Membrane</location>
        <topology evidence="1">Multi-pass membrane protein</topology>
    </subcellularLocation>
</comment>
<dbReference type="InterPro" id="IPR013057">
    <property type="entry name" value="AA_transpt_TM"/>
</dbReference>
<keyword evidence="2 5" id="KW-0812">Transmembrane</keyword>
<dbReference type="PANTHER" id="PTHR22950">
    <property type="entry name" value="AMINO ACID TRANSPORTER"/>
    <property type="match status" value="1"/>
</dbReference>
<keyword evidence="4 5" id="KW-0472">Membrane</keyword>
<reference evidence="7" key="1">
    <citation type="journal article" date="2023" name="Mol. Biol. Evol.">
        <title>Third-Generation Sequencing Reveals the Adaptive Role of the Epigenome in Three Deep-Sea Polychaetes.</title>
        <authorList>
            <person name="Perez M."/>
            <person name="Aroh O."/>
            <person name="Sun Y."/>
            <person name="Lan Y."/>
            <person name="Juniper S.K."/>
            <person name="Young C.R."/>
            <person name="Angers B."/>
            <person name="Qian P.Y."/>
        </authorList>
    </citation>
    <scope>NUCLEOTIDE SEQUENCE</scope>
    <source>
        <strain evidence="7">R07B-5</strain>
    </source>
</reference>
<dbReference type="Proteomes" id="UP001209878">
    <property type="component" value="Unassembled WGS sequence"/>
</dbReference>
<feature type="domain" description="Amino acid transporter transmembrane" evidence="6">
    <location>
        <begin position="213"/>
        <end position="377"/>
    </location>
</feature>
<dbReference type="GO" id="GO:0005774">
    <property type="term" value="C:vacuolar membrane"/>
    <property type="evidence" value="ECO:0007669"/>
    <property type="project" value="TreeGrafter"/>
</dbReference>
<proteinExistence type="predicted"/>
<dbReference type="PANTHER" id="PTHR22950:SF677">
    <property type="entry name" value="AMINO ACID TRANSPORTER TRANSMEMBRANE DOMAIN-CONTAINING PROTEIN"/>
    <property type="match status" value="1"/>
</dbReference>
<feature type="transmembrane region" description="Helical" evidence="5">
    <location>
        <begin position="300"/>
        <end position="316"/>
    </location>
</feature>
<evidence type="ECO:0000313" key="7">
    <source>
        <dbReference type="EMBL" id="KAK2188576.1"/>
    </source>
</evidence>
<organism evidence="7 8">
    <name type="scientific">Ridgeia piscesae</name>
    <name type="common">Tubeworm</name>
    <dbReference type="NCBI Taxonomy" id="27915"/>
    <lineage>
        <taxon>Eukaryota</taxon>
        <taxon>Metazoa</taxon>
        <taxon>Spiralia</taxon>
        <taxon>Lophotrochozoa</taxon>
        <taxon>Annelida</taxon>
        <taxon>Polychaeta</taxon>
        <taxon>Sedentaria</taxon>
        <taxon>Canalipalpata</taxon>
        <taxon>Sabellida</taxon>
        <taxon>Siboglinidae</taxon>
        <taxon>Ridgeia</taxon>
    </lineage>
</organism>
<feature type="transmembrane region" description="Helical" evidence="5">
    <location>
        <begin position="356"/>
        <end position="375"/>
    </location>
</feature>
<feature type="transmembrane region" description="Helical" evidence="5">
    <location>
        <begin position="182"/>
        <end position="204"/>
    </location>
</feature>
<dbReference type="EMBL" id="JAODUO010000128">
    <property type="protein sequence ID" value="KAK2188576.1"/>
    <property type="molecule type" value="Genomic_DNA"/>
</dbReference>
<feature type="transmembrane region" description="Helical" evidence="5">
    <location>
        <begin position="322"/>
        <end position="344"/>
    </location>
</feature>
<dbReference type="GO" id="GO:0015179">
    <property type="term" value="F:L-amino acid transmembrane transporter activity"/>
    <property type="evidence" value="ECO:0007669"/>
    <property type="project" value="TreeGrafter"/>
</dbReference>
<evidence type="ECO:0000259" key="6">
    <source>
        <dbReference type="Pfam" id="PF01490"/>
    </source>
</evidence>
<dbReference type="Pfam" id="PF01490">
    <property type="entry name" value="Aa_trans"/>
    <property type="match status" value="3"/>
</dbReference>
<evidence type="ECO:0000256" key="2">
    <source>
        <dbReference type="ARBA" id="ARBA00022692"/>
    </source>
</evidence>
<feature type="transmembrane region" description="Helical" evidence="5">
    <location>
        <begin position="256"/>
        <end position="280"/>
    </location>
</feature>
<feature type="transmembrane region" description="Helical" evidence="5">
    <location>
        <begin position="25"/>
        <end position="47"/>
    </location>
</feature>
<sequence>MANIFISFIGAGVLGLPYAFKEAGIIEGFCMMTAVGLISVKAMMLIIDCKYRLTSKDMKYTGSAELKAEKRKGGKEETEDLLLEETVPNGASLVQIEEPFIPKAPGEELSYGDVAFHAMGHMGRLSVEVSIIITQIGFCCAYLIFISENLTDYIKAMKMVHWLLILLPPLSILTLLRHLSSLSISSLFAQMSNLLAFAVVFWFDFEHFSKIDYFKLTLTVVTALYILFGMCGYLSYGPNTNPIITLNLPKGDSLDFALVVKTCLCLALFFTYPVMMFPVIGILEKKLLKNPAENRWHGNLLRFGMVFVTGLVVLAVPNFANLMALVGASCCTMLAFVLPGLFHMQIHRGCLTKNEKAFDIFLIILGIVGGIIGTWDALLRLHETHFGDEDSITRTVLLQSTTVTPGVTISTNTMQSFFDVTAALNVTGN</sequence>
<dbReference type="AlphaFoldDB" id="A0AAD9P5U7"/>
<keyword evidence="3 5" id="KW-1133">Transmembrane helix</keyword>
<feature type="transmembrane region" description="Helical" evidence="5">
    <location>
        <begin position="216"/>
        <end position="236"/>
    </location>
</feature>
<feature type="transmembrane region" description="Helical" evidence="5">
    <location>
        <begin position="159"/>
        <end position="176"/>
    </location>
</feature>
<comment type="caution">
    <text evidence="7">The sequence shown here is derived from an EMBL/GenBank/DDBJ whole genome shotgun (WGS) entry which is preliminary data.</text>
</comment>
<evidence type="ECO:0000313" key="8">
    <source>
        <dbReference type="Proteomes" id="UP001209878"/>
    </source>
</evidence>
<name>A0AAD9P5U7_RIDPI</name>
<accession>A0AAD9P5U7</accession>
<evidence type="ECO:0000256" key="5">
    <source>
        <dbReference type="SAM" id="Phobius"/>
    </source>
</evidence>
<feature type="domain" description="Amino acid transporter transmembrane" evidence="6">
    <location>
        <begin position="107"/>
        <end position="200"/>
    </location>
</feature>
<feature type="domain" description="Amino acid transporter transmembrane" evidence="6">
    <location>
        <begin position="2"/>
        <end position="54"/>
    </location>
</feature>
<evidence type="ECO:0000256" key="4">
    <source>
        <dbReference type="ARBA" id="ARBA00023136"/>
    </source>
</evidence>
<gene>
    <name evidence="7" type="ORF">NP493_128g04002</name>
</gene>
<keyword evidence="8" id="KW-1185">Reference proteome</keyword>
<evidence type="ECO:0000256" key="1">
    <source>
        <dbReference type="ARBA" id="ARBA00004141"/>
    </source>
</evidence>